<feature type="compositionally biased region" description="Basic residues" evidence="1">
    <location>
        <begin position="13"/>
        <end position="26"/>
    </location>
</feature>
<evidence type="ECO:0000313" key="3">
    <source>
        <dbReference type="Proteomes" id="UP000243217"/>
    </source>
</evidence>
<keyword evidence="3" id="KW-1185">Reference proteome</keyword>
<sequence length="220" mass="24786">MVTTRRGDVVGSHNKRKHAKTKNKSCKRTKIIDTSSDPHFLPVNAAKLTQKLIGLSDEQTETLEEELNRTDEDTLLVIRQNPDFPAGNINPNEVFDAIATYEMRNNTRRDAGDGCREWIFHFNHYQDIGPCKRAMERLFPGAFADPPHTIDNAVANAQRIGNFTQRQVNAFRATFDIQPLAFAVVINKIAIRQDDAGEILFFYKGNANDSSESSESSDDD</sequence>
<dbReference type="EMBL" id="JNBS01002507">
    <property type="protein sequence ID" value="OQR90640.1"/>
    <property type="molecule type" value="Genomic_DNA"/>
</dbReference>
<reference evidence="2 3" key="1">
    <citation type="journal article" date="2014" name="Genome Biol. Evol.">
        <title>The secreted proteins of Achlya hypogyna and Thraustotheca clavata identify the ancestral oomycete secretome and reveal gene acquisitions by horizontal gene transfer.</title>
        <authorList>
            <person name="Misner I."/>
            <person name="Blouin N."/>
            <person name="Leonard G."/>
            <person name="Richards T.A."/>
            <person name="Lane C.E."/>
        </authorList>
    </citation>
    <scope>NUCLEOTIDE SEQUENCE [LARGE SCALE GENOMIC DNA]</scope>
    <source>
        <strain evidence="2 3">ATCC 34112</strain>
    </source>
</reference>
<name>A0A1V9YYM8_9STRA</name>
<evidence type="ECO:0000256" key="1">
    <source>
        <dbReference type="SAM" id="MobiDB-lite"/>
    </source>
</evidence>
<dbReference type="OrthoDB" id="73990at2759"/>
<gene>
    <name evidence="2" type="ORF">THRCLA_22529</name>
</gene>
<dbReference type="Proteomes" id="UP000243217">
    <property type="component" value="Unassembled WGS sequence"/>
</dbReference>
<comment type="caution">
    <text evidence="2">The sequence shown here is derived from an EMBL/GenBank/DDBJ whole genome shotgun (WGS) entry which is preliminary data.</text>
</comment>
<protein>
    <submittedName>
        <fullName evidence="2">Uncharacterized protein</fullName>
    </submittedName>
</protein>
<proteinExistence type="predicted"/>
<evidence type="ECO:0000313" key="2">
    <source>
        <dbReference type="EMBL" id="OQR90640.1"/>
    </source>
</evidence>
<feature type="region of interest" description="Disordered" evidence="1">
    <location>
        <begin position="1"/>
        <end position="26"/>
    </location>
</feature>
<organism evidence="2 3">
    <name type="scientific">Thraustotheca clavata</name>
    <dbReference type="NCBI Taxonomy" id="74557"/>
    <lineage>
        <taxon>Eukaryota</taxon>
        <taxon>Sar</taxon>
        <taxon>Stramenopiles</taxon>
        <taxon>Oomycota</taxon>
        <taxon>Saprolegniomycetes</taxon>
        <taxon>Saprolegniales</taxon>
        <taxon>Achlyaceae</taxon>
        <taxon>Thraustotheca</taxon>
    </lineage>
</organism>
<accession>A0A1V9YYM8</accession>
<dbReference type="AlphaFoldDB" id="A0A1V9YYM8"/>